<keyword evidence="1" id="KW-0479">Metal-binding</keyword>
<dbReference type="InterPro" id="IPR011612">
    <property type="entry name" value="Urease_alpha_N_dom"/>
</dbReference>
<feature type="domain" description="Urease alpha-subunit N-terminal" evidence="3">
    <location>
        <begin position="16"/>
        <end position="55"/>
    </location>
</feature>
<protein>
    <submittedName>
        <fullName evidence="4">Adenine deaminase</fullName>
    </submittedName>
</protein>
<dbReference type="PANTHER" id="PTHR11113">
    <property type="entry name" value="N-ACETYLGLUCOSAMINE-6-PHOSPHATE DEACETYLASE"/>
    <property type="match status" value="1"/>
</dbReference>
<dbReference type="EMBL" id="FOCC01000020">
    <property type="protein sequence ID" value="SEN00972.1"/>
    <property type="molecule type" value="Genomic_DNA"/>
</dbReference>
<accession>A0ABY1AEW6</accession>
<name>A0ABY1AEW6_9LACO</name>
<dbReference type="InterPro" id="IPR011059">
    <property type="entry name" value="Metal-dep_hydrolase_composite"/>
</dbReference>
<proteinExistence type="predicted"/>
<evidence type="ECO:0000256" key="2">
    <source>
        <dbReference type="ARBA" id="ARBA00022801"/>
    </source>
</evidence>
<dbReference type="Gene3D" id="2.30.40.10">
    <property type="entry name" value="Urease, subunit C, domain 1"/>
    <property type="match status" value="1"/>
</dbReference>
<dbReference type="SUPFAM" id="SSF51338">
    <property type="entry name" value="Composite domain of metallo-dependent hydrolases"/>
    <property type="match status" value="1"/>
</dbReference>
<evidence type="ECO:0000313" key="4">
    <source>
        <dbReference type="EMBL" id="SEN00972.1"/>
    </source>
</evidence>
<dbReference type="Proteomes" id="UP000182089">
    <property type="component" value="Unassembled WGS sequence"/>
</dbReference>
<evidence type="ECO:0000259" key="3">
    <source>
        <dbReference type="Pfam" id="PF00449"/>
    </source>
</evidence>
<reference evidence="4 5" key="1">
    <citation type="submission" date="2016-10" db="EMBL/GenBank/DDBJ databases">
        <authorList>
            <person name="Varghese N."/>
            <person name="Submissions S."/>
        </authorList>
    </citation>
    <scope>NUCLEOTIDE SEQUENCE [LARGE SCALE GENOMIC DNA]</scope>
    <source>
        <strain evidence="4 5">WC1T17</strain>
    </source>
</reference>
<keyword evidence="2" id="KW-0378">Hydrolase</keyword>
<dbReference type="Gene3D" id="3.20.20.140">
    <property type="entry name" value="Metal-dependent hydrolases"/>
    <property type="match status" value="1"/>
</dbReference>
<dbReference type="Pfam" id="PF00449">
    <property type="entry name" value="Urease_alpha"/>
    <property type="match status" value="1"/>
</dbReference>
<sequence length="84" mass="9220">MDKQSLKHLLDVASGRKEADLVFKNAKIVDVYQAEIIKGDVAVCDGLIAGVGETYTGKKEVDLQGKYLLPGFVESHIHVESAYR</sequence>
<gene>
    <name evidence="4" type="ORF">SAMN05216431_1203</name>
</gene>
<comment type="caution">
    <text evidence="4">The sequence shown here is derived from an EMBL/GenBank/DDBJ whole genome shotgun (WGS) entry which is preliminary data.</text>
</comment>
<dbReference type="PANTHER" id="PTHR11113:SF2">
    <property type="entry name" value="ADENINE DEAMINASE"/>
    <property type="match status" value="1"/>
</dbReference>
<evidence type="ECO:0000256" key="1">
    <source>
        <dbReference type="ARBA" id="ARBA00022723"/>
    </source>
</evidence>
<organism evidence="4 5">
    <name type="scientific">Ligilactobacillus ruminis</name>
    <dbReference type="NCBI Taxonomy" id="1623"/>
    <lineage>
        <taxon>Bacteria</taxon>
        <taxon>Bacillati</taxon>
        <taxon>Bacillota</taxon>
        <taxon>Bacilli</taxon>
        <taxon>Lactobacillales</taxon>
        <taxon>Lactobacillaceae</taxon>
        <taxon>Ligilactobacillus</taxon>
    </lineage>
</organism>
<evidence type="ECO:0000313" key="5">
    <source>
        <dbReference type="Proteomes" id="UP000182089"/>
    </source>
</evidence>